<keyword evidence="8" id="KW-1185">Reference proteome</keyword>
<comment type="subcellular location">
    <subcellularLocation>
        <location evidence="1">Membrane</location>
        <topology evidence="1">Single-pass membrane protein</topology>
    </subcellularLocation>
</comment>
<evidence type="ECO:0000256" key="4">
    <source>
        <dbReference type="ARBA" id="ARBA00022989"/>
    </source>
</evidence>
<feature type="transmembrane region" description="Helical" evidence="6">
    <location>
        <begin position="12"/>
        <end position="32"/>
    </location>
</feature>
<keyword evidence="3 6" id="KW-0812">Transmembrane</keyword>
<dbReference type="GO" id="GO:0043683">
    <property type="term" value="P:type IV pilus assembly"/>
    <property type="evidence" value="ECO:0007669"/>
    <property type="project" value="InterPro"/>
</dbReference>
<keyword evidence="5 6" id="KW-0472">Membrane</keyword>
<dbReference type="Proteomes" id="UP000184339">
    <property type="component" value="Unassembled WGS sequence"/>
</dbReference>
<dbReference type="STRING" id="551987.SAMN05192549_104405"/>
<dbReference type="RefSeq" id="WP_072784383.1">
    <property type="nucleotide sequence ID" value="NZ_FRCX01000004.1"/>
</dbReference>
<evidence type="ECO:0000256" key="6">
    <source>
        <dbReference type="SAM" id="Phobius"/>
    </source>
</evidence>
<evidence type="ECO:0000313" key="8">
    <source>
        <dbReference type="Proteomes" id="UP000184339"/>
    </source>
</evidence>
<evidence type="ECO:0000256" key="5">
    <source>
        <dbReference type="ARBA" id="ARBA00023136"/>
    </source>
</evidence>
<evidence type="ECO:0000313" key="7">
    <source>
        <dbReference type="EMBL" id="SHN11490.1"/>
    </source>
</evidence>
<gene>
    <name evidence="7" type="ORF">SAMN05192549_104405</name>
</gene>
<dbReference type="InterPro" id="IPR031982">
    <property type="entry name" value="PilE-like"/>
</dbReference>
<organism evidence="7 8">
    <name type="scientific">Duganella sacchari</name>
    <dbReference type="NCBI Taxonomy" id="551987"/>
    <lineage>
        <taxon>Bacteria</taxon>
        <taxon>Pseudomonadati</taxon>
        <taxon>Pseudomonadota</taxon>
        <taxon>Betaproteobacteria</taxon>
        <taxon>Burkholderiales</taxon>
        <taxon>Oxalobacteraceae</taxon>
        <taxon>Telluria group</taxon>
        <taxon>Duganella</taxon>
    </lineage>
</organism>
<proteinExistence type="predicted"/>
<evidence type="ECO:0000256" key="1">
    <source>
        <dbReference type="ARBA" id="ARBA00004167"/>
    </source>
</evidence>
<dbReference type="Pfam" id="PF16732">
    <property type="entry name" value="ComP_DUS"/>
    <property type="match status" value="1"/>
</dbReference>
<dbReference type="PANTHER" id="PTHR30093">
    <property type="entry name" value="GENERAL SECRETION PATHWAY PROTEIN G"/>
    <property type="match status" value="1"/>
</dbReference>
<keyword evidence="4 6" id="KW-1133">Transmembrane helix</keyword>
<dbReference type="PROSITE" id="PS00409">
    <property type="entry name" value="PROKAR_NTER_METHYL"/>
    <property type="match status" value="1"/>
</dbReference>
<dbReference type="PANTHER" id="PTHR30093:SF44">
    <property type="entry name" value="TYPE II SECRETION SYSTEM CORE PROTEIN G"/>
    <property type="match status" value="1"/>
</dbReference>
<reference evidence="8" key="1">
    <citation type="submission" date="2016-11" db="EMBL/GenBank/DDBJ databases">
        <authorList>
            <person name="Varghese N."/>
            <person name="Submissions S."/>
        </authorList>
    </citation>
    <scope>NUCLEOTIDE SEQUENCE [LARGE SCALE GENOMIC DNA]</scope>
    <source>
        <strain evidence="8">Sac-22</strain>
    </source>
</reference>
<keyword evidence="2" id="KW-0488">Methylation</keyword>
<name>A0A1M7P4L9_9BURK</name>
<dbReference type="EMBL" id="FRCX01000004">
    <property type="protein sequence ID" value="SHN11490.1"/>
    <property type="molecule type" value="Genomic_DNA"/>
</dbReference>
<dbReference type="OrthoDB" id="8592370at2"/>
<sequence length="142" mass="15060">MQRRIQQGFTLIEVMITVAIVGILLAVAIPAYSDYTTRGRLSEAFTALGGAQTAAEQYWSNNRTYVSFDTSPSFPARTPNFTYALSNATASTYTLTATGTAKANGFVFTINESGTHATTGSPAGWGTNANCWVDHKGGACSN</sequence>
<accession>A0A1M7P4L9</accession>
<dbReference type="GO" id="GO:0016020">
    <property type="term" value="C:membrane"/>
    <property type="evidence" value="ECO:0007669"/>
    <property type="project" value="UniProtKB-SubCell"/>
</dbReference>
<dbReference type="InterPro" id="IPR045584">
    <property type="entry name" value="Pilin-like"/>
</dbReference>
<dbReference type="AlphaFoldDB" id="A0A1M7P4L9"/>
<dbReference type="SUPFAM" id="SSF54523">
    <property type="entry name" value="Pili subunits"/>
    <property type="match status" value="1"/>
</dbReference>
<dbReference type="Gene3D" id="3.30.700.10">
    <property type="entry name" value="Glycoprotein, Type 4 Pilin"/>
    <property type="match status" value="1"/>
</dbReference>
<dbReference type="Pfam" id="PF07963">
    <property type="entry name" value="N_methyl"/>
    <property type="match status" value="1"/>
</dbReference>
<dbReference type="InterPro" id="IPR012902">
    <property type="entry name" value="N_methyl_site"/>
</dbReference>
<evidence type="ECO:0000256" key="3">
    <source>
        <dbReference type="ARBA" id="ARBA00022692"/>
    </source>
</evidence>
<dbReference type="NCBIfam" id="TIGR02532">
    <property type="entry name" value="IV_pilin_GFxxxE"/>
    <property type="match status" value="1"/>
</dbReference>
<protein>
    <submittedName>
        <fullName evidence="7">Type IV pilus assembly protein PilE</fullName>
    </submittedName>
</protein>
<evidence type="ECO:0000256" key="2">
    <source>
        <dbReference type="ARBA" id="ARBA00022481"/>
    </source>
</evidence>